<evidence type="ECO:0000313" key="3">
    <source>
        <dbReference type="Proteomes" id="UP001597182"/>
    </source>
</evidence>
<sequence>MTDVAEPAPVVVDRPERSRFEVLVGDEVAGRAFYTLDDGLIVFTHTEVDDRFGGRGLGGVLARGALDAARARGLRVRPDCPFIRSWIEKHPEYSP</sequence>
<dbReference type="RefSeq" id="WP_339125191.1">
    <property type="nucleotide sequence ID" value="NZ_JBHTMB010000124.1"/>
</dbReference>
<keyword evidence="2" id="KW-0012">Acyltransferase</keyword>
<proteinExistence type="predicted"/>
<dbReference type="Proteomes" id="UP001597182">
    <property type="component" value="Unassembled WGS sequence"/>
</dbReference>
<dbReference type="Gene3D" id="3.40.630.30">
    <property type="match status" value="1"/>
</dbReference>
<gene>
    <name evidence="2" type="ORF">ACFQ34_13605</name>
</gene>
<reference evidence="3" key="1">
    <citation type="journal article" date="2019" name="Int. J. Syst. Evol. Microbiol.">
        <title>The Global Catalogue of Microorganisms (GCM) 10K type strain sequencing project: providing services to taxonomists for standard genome sequencing and annotation.</title>
        <authorList>
            <consortium name="The Broad Institute Genomics Platform"/>
            <consortium name="The Broad Institute Genome Sequencing Center for Infectious Disease"/>
            <person name="Wu L."/>
            <person name="Ma J."/>
        </authorList>
    </citation>
    <scope>NUCLEOTIDE SEQUENCE [LARGE SCALE GENOMIC DNA]</scope>
    <source>
        <strain evidence="3">CCUG 49018</strain>
    </source>
</reference>
<dbReference type="GO" id="GO:0016746">
    <property type="term" value="F:acyltransferase activity"/>
    <property type="evidence" value="ECO:0007669"/>
    <property type="project" value="UniProtKB-KW"/>
</dbReference>
<keyword evidence="2" id="KW-0808">Transferase</keyword>
<dbReference type="EC" id="2.3.1.-" evidence="2"/>
<dbReference type="Pfam" id="PF14542">
    <property type="entry name" value="Acetyltransf_CG"/>
    <property type="match status" value="1"/>
</dbReference>
<comment type="caution">
    <text evidence="2">The sequence shown here is derived from an EMBL/GenBank/DDBJ whole genome shotgun (WGS) entry which is preliminary data.</text>
</comment>
<feature type="domain" description="N-acetyltransferase" evidence="1">
    <location>
        <begin position="12"/>
        <end position="95"/>
    </location>
</feature>
<name>A0ABW3VHL3_9PSEU</name>
<dbReference type="InterPro" id="IPR045057">
    <property type="entry name" value="Gcn5-rel_NAT"/>
</dbReference>
<protein>
    <submittedName>
        <fullName evidence="2">GNAT family N-acetyltransferase</fullName>
        <ecNumber evidence="2">2.3.1.-</ecNumber>
    </submittedName>
</protein>
<dbReference type="EMBL" id="JBHTMB010000124">
    <property type="protein sequence ID" value="MFD1234321.1"/>
    <property type="molecule type" value="Genomic_DNA"/>
</dbReference>
<evidence type="ECO:0000259" key="1">
    <source>
        <dbReference type="PROSITE" id="PS51729"/>
    </source>
</evidence>
<keyword evidence="3" id="KW-1185">Reference proteome</keyword>
<dbReference type="SUPFAM" id="SSF55729">
    <property type="entry name" value="Acyl-CoA N-acyltransferases (Nat)"/>
    <property type="match status" value="1"/>
</dbReference>
<dbReference type="PROSITE" id="PS51729">
    <property type="entry name" value="GNAT_YJDJ"/>
    <property type="match status" value="1"/>
</dbReference>
<accession>A0ABW3VHL3</accession>
<dbReference type="InterPro" id="IPR031165">
    <property type="entry name" value="GNAT_YJDJ"/>
</dbReference>
<organism evidence="2 3">
    <name type="scientific">Pseudonocardia benzenivorans</name>
    <dbReference type="NCBI Taxonomy" id="228005"/>
    <lineage>
        <taxon>Bacteria</taxon>
        <taxon>Bacillati</taxon>
        <taxon>Actinomycetota</taxon>
        <taxon>Actinomycetes</taxon>
        <taxon>Pseudonocardiales</taxon>
        <taxon>Pseudonocardiaceae</taxon>
        <taxon>Pseudonocardia</taxon>
    </lineage>
</organism>
<dbReference type="PANTHER" id="PTHR31435">
    <property type="entry name" value="PROTEIN NATD1"/>
    <property type="match status" value="1"/>
</dbReference>
<dbReference type="PANTHER" id="PTHR31435:SF10">
    <property type="entry name" value="BSR4717 PROTEIN"/>
    <property type="match status" value="1"/>
</dbReference>
<dbReference type="InterPro" id="IPR016181">
    <property type="entry name" value="Acyl_CoA_acyltransferase"/>
</dbReference>
<evidence type="ECO:0000313" key="2">
    <source>
        <dbReference type="EMBL" id="MFD1234321.1"/>
    </source>
</evidence>